<proteinExistence type="predicted"/>
<feature type="domain" description="Pyrrolo-quinoline quinone repeat" evidence="2">
    <location>
        <begin position="477"/>
        <end position="584"/>
    </location>
</feature>
<dbReference type="PANTHER" id="PTHR34512:SF30">
    <property type="entry name" value="OUTER MEMBRANE PROTEIN ASSEMBLY FACTOR BAMB"/>
    <property type="match status" value="1"/>
</dbReference>
<evidence type="ECO:0000259" key="2">
    <source>
        <dbReference type="Pfam" id="PF13360"/>
    </source>
</evidence>
<dbReference type="Gene3D" id="2.160.20.10">
    <property type="entry name" value="Single-stranded right-handed beta-helix, Pectin lyase-like"/>
    <property type="match status" value="1"/>
</dbReference>
<organism evidence="3 4">
    <name type="scientific">Desulfuromonas versatilis</name>
    <dbReference type="NCBI Taxonomy" id="2802975"/>
    <lineage>
        <taxon>Bacteria</taxon>
        <taxon>Pseudomonadati</taxon>
        <taxon>Thermodesulfobacteriota</taxon>
        <taxon>Desulfuromonadia</taxon>
        <taxon>Desulfuromonadales</taxon>
        <taxon>Desulfuromonadaceae</taxon>
        <taxon>Desulfuromonas</taxon>
    </lineage>
</organism>
<dbReference type="InterPro" id="IPR012334">
    <property type="entry name" value="Pectin_lyas_fold"/>
</dbReference>
<dbReference type="InterPro" id="IPR011050">
    <property type="entry name" value="Pectin_lyase_fold/virulence"/>
</dbReference>
<evidence type="ECO:0008006" key="5">
    <source>
        <dbReference type="Google" id="ProtNLM"/>
    </source>
</evidence>
<dbReference type="SUPFAM" id="SSF50998">
    <property type="entry name" value="Quinoprotein alcohol dehydrogenase-like"/>
    <property type="match status" value="2"/>
</dbReference>
<evidence type="ECO:0000313" key="4">
    <source>
        <dbReference type="Proteomes" id="UP001319827"/>
    </source>
</evidence>
<evidence type="ECO:0000313" key="3">
    <source>
        <dbReference type="EMBL" id="BCR05941.1"/>
    </source>
</evidence>
<accession>A0ABM8HSD6</accession>
<dbReference type="InterPro" id="IPR018391">
    <property type="entry name" value="PQQ_b-propeller_rpt"/>
</dbReference>
<dbReference type="PROSITE" id="PS51257">
    <property type="entry name" value="PROKAR_LIPOPROTEIN"/>
    <property type="match status" value="1"/>
</dbReference>
<feature type="domain" description="Pyrrolo-quinoline quinone repeat" evidence="2">
    <location>
        <begin position="286"/>
        <end position="422"/>
    </location>
</feature>
<dbReference type="InterPro" id="IPR015943">
    <property type="entry name" value="WD40/YVTN_repeat-like_dom_sf"/>
</dbReference>
<dbReference type="RefSeq" id="WP_221249330.1">
    <property type="nucleotide sequence ID" value="NZ_AP024355.1"/>
</dbReference>
<dbReference type="PANTHER" id="PTHR34512">
    <property type="entry name" value="CELL SURFACE PROTEIN"/>
    <property type="match status" value="1"/>
</dbReference>
<dbReference type="Gene3D" id="2.40.128.630">
    <property type="match status" value="1"/>
</dbReference>
<reference evidence="3 4" key="2">
    <citation type="journal article" date="2021" name="Int. J. Syst. Evol. Microbiol.">
        <title>Isolation and Polyphasic Characterization of Desulfuromonas versatilis sp. Nov., an Electrogenic Bacteria Capable of Versatile Metabolism Isolated from a Graphene Oxide-Reducing Enrichment Culture.</title>
        <authorList>
            <person name="Xie L."/>
            <person name="Yoshida N."/>
            <person name="Ishii S."/>
            <person name="Meng L."/>
        </authorList>
    </citation>
    <scope>NUCLEOTIDE SEQUENCE [LARGE SCALE GENOMIC DNA]</scope>
    <source>
        <strain evidence="3 4">NIT-T3</strain>
    </source>
</reference>
<dbReference type="SMART" id="SM00564">
    <property type="entry name" value="PQQ"/>
    <property type="match status" value="7"/>
</dbReference>
<protein>
    <recommendedName>
        <fullName evidence="5">Periplasmic copper-binding protein NosD beta helix domain-containing protein</fullName>
    </recommendedName>
</protein>
<dbReference type="InterPro" id="IPR039448">
    <property type="entry name" value="Beta_helix"/>
</dbReference>
<dbReference type="InterPro" id="IPR011047">
    <property type="entry name" value="Quinoprotein_ADH-like_sf"/>
</dbReference>
<dbReference type="SUPFAM" id="SSF51126">
    <property type="entry name" value="Pectin lyase-like"/>
    <property type="match status" value="1"/>
</dbReference>
<reference evidence="3 4" key="1">
    <citation type="journal article" date="2016" name="C (Basel)">
        <title>Selective Growth of and Electricity Production by Marine Exoelectrogenic Bacteria in Self-Aggregated Hydrogel of Microbially Reduced Graphene Oxide.</title>
        <authorList>
            <person name="Yoshida N."/>
            <person name="Goto Y."/>
            <person name="Miyata Y."/>
        </authorList>
    </citation>
    <scope>NUCLEOTIDE SEQUENCE [LARGE SCALE GENOMIC DNA]</scope>
    <source>
        <strain evidence="3 4">NIT-T3</strain>
    </source>
</reference>
<dbReference type="EMBL" id="AP024355">
    <property type="protein sequence ID" value="BCR05941.1"/>
    <property type="molecule type" value="Genomic_DNA"/>
</dbReference>
<dbReference type="Pfam" id="PF13360">
    <property type="entry name" value="PQQ_2"/>
    <property type="match status" value="2"/>
</dbReference>
<sequence length="632" mass="68434">MVARALLLLGLLLAGCSGLRPPEPPLVLRDAEIHQDATWHGRILIDGSVKVVKGATLTILPGTDIAFVRRDVDQDGLGDGTLIIEGTLEAEGTRALPIRFRSAEADPQPGDWQEIRVDFSRQVHLRYCEISDSAYTLHAHFTRGVVEDCTIRGNIDGCRLGQASFVIRNNLYEHNQGKGINFRNSTVEVTRNIIRYNGSGIFLFENDREASIHDNNIYGNGDNFRLGDFYAEDVTLGENWWGSADPGAAAATIFDQKQDPEIGRVHISAAADWVAGTGPRDGLELREAWRFATGGFIDASPVAAGKELFVASWDGHLYALDREGRLSWRRDLGDIIDASGAVDGETVYAQTWGRQVTALGRGDGRPRWGFSYGPSRADDHRQGGLLRIGELLLVPAWNGSLFALDAGSGELRWRYEAPQPLRAAPGWDGRAIFLAGGAGTLTALDPAGGLLWEARLPGPLLAAPALTPEGPVVVTRDGLLVAFTRQGVERWRRELGETCYYGGPVYAQGALFLGTAGGGLWKLEAQDGRPIWRRETSGPVYATPLVREGRLYLGDNSGSLAVYGAESGDLLGAFQAPREIQGTPVLVDGLLVFGSRDHFVRALEVVESPVAGSRQEFIGEPRQADGNPPAAQ</sequence>
<feature type="domain" description="Right handed beta helix" evidence="1">
    <location>
        <begin position="115"/>
        <end position="222"/>
    </location>
</feature>
<name>A0ABM8HSD6_9BACT</name>
<evidence type="ECO:0000259" key="1">
    <source>
        <dbReference type="Pfam" id="PF13229"/>
    </source>
</evidence>
<keyword evidence="4" id="KW-1185">Reference proteome</keyword>
<dbReference type="Pfam" id="PF13229">
    <property type="entry name" value="Beta_helix"/>
    <property type="match status" value="1"/>
</dbReference>
<dbReference type="Gene3D" id="2.130.10.10">
    <property type="entry name" value="YVTN repeat-like/Quinoprotein amine dehydrogenase"/>
    <property type="match status" value="1"/>
</dbReference>
<dbReference type="InterPro" id="IPR002372">
    <property type="entry name" value="PQQ_rpt_dom"/>
</dbReference>
<dbReference type="Gene3D" id="2.40.10.480">
    <property type="match status" value="1"/>
</dbReference>
<dbReference type="Proteomes" id="UP001319827">
    <property type="component" value="Chromosome"/>
</dbReference>
<gene>
    <name evidence="3" type="ORF">DESUT3_30100</name>
</gene>